<feature type="transmembrane region" description="Helical" evidence="8">
    <location>
        <begin position="248"/>
        <end position="265"/>
    </location>
</feature>
<feature type="transmembrane region" description="Helical" evidence="8">
    <location>
        <begin position="197"/>
        <end position="218"/>
    </location>
</feature>
<feature type="transmembrane region" description="Helical" evidence="8">
    <location>
        <begin position="410"/>
        <end position="430"/>
    </location>
</feature>
<keyword evidence="6 8" id="KW-0472">Membrane</keyword>
<evidence type="ECO:0000259" key="9">
    <source>
        <dbReference type="PROSITE" id="PS50850"/>
    </source>
</evidence>
<dbReference type="SUPFAM" id="SSF103473">
    <property type="entry name" value="MFS general substrate transporter"/>
    <property type="match status" value="1"/>
</dbReference>
<dbReference type="InterPro" id="IPR020846">
    <property type="entry name" value="MFS_dom"/>
</dbReference>
<feature type="transmembrane region" description="Helical" evidence="8">
    <location>
        <begin position="81"/>
        <end position="102"/>
    </location>
</feature>
<evidence type="ECO:0000313" key="11">
    <source>
        <dbReference type="Proteomes" id="UP001589667"/>
    </source>
</evidence>
<evidence type="ECO:0000256" key="5">
    <source>
        <dbReference type="ARBA" id="ARBA00022989"/>
    </source>
</evidence>
<keyword evidence="3" id="KW-1003">Cell membrane</keyword>
<dbReference type="PANTHER" id="PTHR23517">
    <property type="entry name" value="RESISTANCE PROTEIN MDTM, PUTATIVE-RELATED-RELATED"/>
    <property type="match status" value="1"/>
</dbReference>
<feature type="transmembrane region" description="Helical" evidence="8">
    <location>
        <begin position="341"/>
        <end position="361"/>
    </location>
</feature>
<name>A0ABV5SMS5_9MICO</name>
<feature type="region of interest" description="Disordered" evidence="7">
    <location>
        <begin position="440"/>
        <end position="462"/>
    </location>
</feature>
<protein>
    <submittedName>
        <fullName evidence="10">MFS transporter</fullName>
    </submittedName>
</protein>
<organism evidence="10 11">
    <name type="scientific">Agromyces lapidis</name>
    <dbReference type="NCBI Taxonomy" id="279574"/>
    <lineage>
        <taxon>Bacteria</taxon>
        <taxon>Bacillati</taxon>
        <taxon>Actinomycetota</taxon>
        <taxon>Actinomycetes</taxon>
        <taxon>Micrococcales</taxon>
        <taxon>Microbacteriaceae</taxon>
        <taxon>Agromyces</taxon>
    </lineage>
</organism>
<feature type="transmembrane region" description="Helical" evidence="8">
    <location>
        <begin position="134"/>
        <end position="156"/>
    </location>
</feature>
<feature type="transmembrane region" description="Helical" evidence="8">
    <location>
        <begin position="46"/>
        <end position="69"/>
    </location>
</feature>
<evidence type="ECO:0000256" key="2">
    <source>
        <dbReference type="ARBA" id="ARBA00022448"/>
    </source>
</evidence>
<dbReference type="InterPro" id="IPR036259">
    <property type="entry name" value="MFS_trans_sf"/>
</dbReference>
<feature type="compositionally biased region" description="Low complexity" evidence="7">
    <location>
        <begin position="451"/>
        <end position="462"/>
    </location>
</feature>
<dbReference type="InterPro" id="IPR050171">
    <property type="entry name" value="MFS_Transporters"/>
</dbReference>
<dbReference type="Proteomes" id="UP001589667">
    <property type="component" value="Unassembled WGS sequence"/>
</dbReference>
<evidence type="ECO:0000256" key="7">
    <source>
        <dbReference type="SAM" id="MobiDB-lite"/>
    </source>
</evidence>
<dbReference type="PROSITE" id="PS50850">
    <property type="entry name" value="MFS"/>
    <property type="match status" value="1"/>
</dbReference>
<feature type="domain" description="Major facilitator superfamily (MFS) profile" evidence="9">
    <location>
        <begin position="1"/>
        <end position="433"/>
    </location>
</feature>
<sequence length="462" mass="48544">MLEAYRRRGGAERCEERFADVGGVRQDVPVTGMKTFWAALPTEGRWLLSTVAIQTLGRGLTLPFTIIYLHEVRGFELGLSGALMSLIAITGLVVTGPGGTLIDRFGAKVVLLAGLAAMIVGCTLLAFATTPAVAAVALVLIGINFGVSWPGFNALIASIVDGELRQQYFGINFALVNLGIGVGGIVGGFFIDVDDPGTFTTIFLIDAATSLIPMALLLGPLRHVRTHGEHDADAPPVGGYREIIRQPVVLWLTLLTFISVFIGYGQMEAGFPAFARQVAEVSTQVIGFAFAINTAVIVLLQFTVLKLISGHRRTRVMQVMALVWAVSWLLLGGAGLLPDTLAAAIGVLAFMGVFAFGETMLQPTVPAVYNDLASDRNRGRYNAINSAAFQGGAIAGPVAAGVLLEHGLDAWYIAVMVIGCAGIVLLALAVERRIPADANGVPEASTERAADASSSPTAPTAD</sequence>
<evidence type="ECO:0000256" key="4">
    <source>
        <dbReference type="ARBA" id="ARBA00022692"/>
    </source>
</evidence>
<keyword evidence="2" id="KW-0813">Transport</keyword>
<dbReference type="Gene3D" id="1.20.1250.20">
    <property type="entry name" value="MFS general substrate transporter like domains"/>
    <property type="match status" value="1"/>
</dbReference>
<comment type="subcellular location">
    <subcellularLocation>
        <location evidence="1">Cell membrane</location>
        <topology evidence="1">Multi-pass membrane protein</topology>
    </subcellularLocation>
</comment>
<dbReference type="InterPro" id="IPR011701">
    <property type="entry name" value="MFS"/>
</dbReference>
<evidence type="ECO:0000256" key="1">
    <source>
        <dbReference type="ARBA" id="ARBA00004651"/>
    </source>
</evidence>
<dbReference type="PANTHER" id="PTHR23517:SF2">
    <property type="entry name" value="MULTIDRUG RESISTANCE PROTEIN MDTH"/>
    <property type="match status" value="1"/>
</dbReference>
<feature type="transmembrane region" description="Helical" evidence="8">
    <location>
        <begin position="316"/>
        <end position="335"/>
    </location>
</feature>
<evidence type="ECO:0000256" key="8">
    <source>
        <dbReference type="SAM" id="Phobius"/>
    </source>
</evidence>
<comment type="caution">
    <text evidence="10">The sequence shown here is derived from an EMBL/GenBank/DDBJ whole genome shotgun (WGS) entry which is preliminary data.</text>
</comment>
<accession>A0ABV5SMS5</accession>
<evidence type="ECO:0000256" key="6">
    <source>
        <dbReference type="ARBA" id="ARBA00023136"/>
    </source>
</evidence>
<evidence type="ECO:0000256" key="3">
    <source>
        <dbReference type="ARBA" id="ARBA00022475"/>
    </source>
</evidence>
<feature type="transmembrane region" description="Helical" evidence="8">
    <location>
        <begin position="382"/>
        <end position="404"/>
    </location>
</feature>
<dbReference type="EMBL" id="JBHMBL010000001">
    <property type="protein sequence ID" value="MFB9640957.1"/>
    <property type="molecule type" value="Genomic_DNA"/>
</dbReference>
<keyword evidence="5 8" id="KW-1133">Transmembrane helix</keyword>
<gene>
    <name evidence="10" type="ORF">ACFFQV_01525</name>
</gene>
<proteinExistence type="predicted"/>
<keyword evidence="4 8" id="KW-0812">Transmembrane</keyword>
<keyword evidence="11" id="KW-1185">Reference proteome</keyword>
<dbReference type="RefSeq" id="WP_157423641.1">
    <property type="nucleotide sequence ID" value="NZ_BAAANI010000008.1"/>
</dbReference>
<feature type="transmembrane region" description="Helical" evidence="8">
    <location>
        <begin position="285"/>
        <end position="304"/>
    </location>
</feature>
<dbReference type="Pfam" id="PF07690">
    <property type="entry name" value="MFS_1"/>
    <property type="match status" value="1"/>
</dbReference>
<reference evidence="10 11" key="1">
    <citation type="submission" date="2024-09" db="EMBL/GenBank/DDBJ databases">
        <authorList>
            <person name="Sun Q."/>
            <person name="Mori K."/>
        </authorList>
    </citation>
    <scope>NUCLEOTIDE SEQUENCE [LARGE SCALE GENOMIC DNA]</scope>
    <source>
        <strain evidence="10 11">JCM 14321</strain>
    </source>
</reference>
<feature type="transmembrane region" description="Helical" evidence="8">
    <location>
        <begin position="109"/>
        <end position="128"/>
    </location>
</feature>
<evidence type="ECO:0000313" key="10">
    <source>
        <dbReference type="EMBL" id="MFB9640957.1"/>
    </source>
</evidence>
<feature type="transmembrane region" description="Helical" evidence="8">
    <location>
        <begin position="168"/>
        <end position="191"/>
    </location>
</feature>